<dbReference type="Pfam" id="PF17900">
    <property type="entry name" value="Peptidase_M1_N"/>
    <property type="match status" value="1"/>
</dbReference>
<keyword evidence="7" id="KW-0645">Protease</keyword>
<dbReference type="RefSeq" id="WP_187483286.1">
    <property type="nucleotide sequence ID" value="NZ_CP060695.1"/>
</dbReference>
<evidence type="ECO:0000256" key="9">
    <source>
        <dbReference type="ARBA" id="ARBA00022801"/>
    </source>
</evidence>
<evidence type="ECO:0000256" key="12">
    <source>
        <dbReference type="SAM" id="SignalP"/>
    </source>
</evidence>
<evidence type="ECO:0000259" key="14">
    <source>
        <dbReference type="Pfam" id="PF17900"/>
    </source>
</evidence>
<evidence type="ECO:0000313" key="15">
    <source>
        <dbReference type="EMBL" id="QNM86405.1"/>
    </source>
</evidence>
<dbReference type="GO" id="GO:0043171">
    <property type="term" value="P:peptide catabolic process"/>
    <property type="evidence" value="ECO:0007669"/>
    <property type="project" value="TreeGrafter"/>
</dbReference>
<evidence type="ECO:0000256" key="5">
    <source>
        <dbReference type="ARBA" id="ARBA00015611"/>
    </source>
</evidence>
<keyword evidence="12" id="KW-0732">Signal</keyword>
<dbReference type="InterPro" id="IPR011989">
    <property type="entry name" value="ARM-like"/>
</dbReference>
<dbReference type="GO" id="GO:0042277">
    <property type="term" value="F:peptide binding"/>
    <property type="evidence" value="ECO:0007669"/>
    <property type="project" value="TreeGrafter"/>
</dbReference>
<dbReference type="EMBL" id="CP060695">
    <property type="protein sequence ID" value="QNM86405.1"/>
    <property type="molecule type" value="Genomic_DNA"/>
</dbReference>
<evidence type="ECO:0000256" key="1">
    <source>
        <dbReference type="ARBA" id="ARBA00000098"/>
    </source>
</evidence>
<sequence length="813" mass="93875">MKIQKILLFLFVMLATVSFSQNSNTYRPERDKVHDLVHTKLKVDFNFSEKQLNGEAWVTAKPHFYASNTFTLDAKSMIIHQVSINNKKLPYNYDDFQLLIELPKEYKRDEEFTIYIKYTARPEKVKQQGSLAITDAKGLYFINADGADKNKPTQIWTQGETEASSCWFPTIDSPNQKTTQEIYITVPDKFKTLSNGKLVNQTKTGTNRTDYWKLDQKHAPYLFFMGIGEYEIIKDSYKNIPIDYYVEKEYAPYAKDIFGLTPEMMGFFSTLLGVDYPWNKYSQIVGRDYVSGAMENTTAVIHGEKAYQKPGQLIDKNVQENTIAHELFHHWFGNLVTSESWSNLTLNESFANYSEYLWREHKYGKLDADMHLFEDVEAYMNGQNFDKHLVRFNYDDKEDMFDLVSYNKGGAILHMLRNYLGDKAFFEGLKTYLTEFQYKSTEAHQLRLIFEKIIGKDLNWFFNQWYFGAGHPKIEISYDYNTIQKKVTVNIIQLQAATFKFPFAIDIFEDGKRTRHTVFVDGKDASFTFPYIKQPTLIQVNADGVVLCEINENKVLSDYMFQLKNAENFAHRKEALLEVVKKQDDKDAFKAVVDAMNDPSYKIRILALENVDLINKFSKKDAIQKIMKIANSDKKTLVQAAAIETLGKLTDPVLKSVFVKELESKSYAVLGKALVAVYYVDKPLAIAKSKELPDEVRQILAAPLTRIFIEEQDESELPFIAKNVLSGMFLTGDDATKVIFQKAFKQISESNNSEAIQNLVDDMVVKGNQFKSFNFDKVVINLMRTMINDQKNKETKNRARNTEIIKEAMAKLL</sequence>
<dbReference type="InterPro" id="IPR042097">
    <property type="entry name" value="Aminopeptidase_N-like_N_sf"/>
</dbReference>
<dbReference type="EC" id="3.4.11.2" evidence="4"/>
<keyword evidence="11" id="KW-0482">Metalloprotease</keyword>
<feature type="signal peptide" evidence="12">
    <location>
        <begin position="1"/>
        <end position="20"/>
    </location>
</feature>
<dbReference type="GO" id="GO:0005737">
    <property type="term" value="C:cytoplasm"/>
    <property type="evidence" value="ECO:0007669"/>
    <property type="project" value="TreeGrafter"/>
</dbReference>
<evidence type="ECO:0000313" key="16">
    <source>
        <dbReference type="Proteomes" id="UP000515808"/>
    </source>
</evidence>
<evidence type="ECO:0000259" key="13">
    <source>
        <dbReference type="Pfam" id="PF01433"/>
    </source>
</evidence>
<dbReference type="PRINTS" id="PR00756">
    <property type="entry name" value="ALADIPTASE"/>
</dbReference>
<dbReference type="Proteomes" id="UP000515808">
    <property type="component" value="Chromosome"/>
</dbReference>
<dbReference type="InterPro" id="IPR050344">
    <property type="entry name" value="Peptidase_M1_aminopeptidases"/>
</dbReference>
<dbReference type="KEGG" id="ppec:H9W90_04580"/>
<evidence type="ECO:0000256" key="8">
    <source>
        <dbReference type="ARBA" id="ARBA00022723"/>
    </source>
</evidence>
<dbReference type="AlphaFoldDB" id="A0A7G9LCQ6"/>
<comment type="cofactor">
    <cofactor evidence="2">
        <name>Zn(2+)</name>
        <dbReference type="ChEBI" id="CHEBI:29105"/>
    </cofactor>
</comment>
<dbReference type="PANTHER" id="PTHR11533:SF174">
    <property type="entry name" value="PUROMYCIN-SENSITIVE AMINOPEPTIDASE-RELATED"/>
    <property type="match status" value="1"/>
</dbReference>
<proteinExistence type="inferred from homology"/>
<comment type="catalytic activity">
    <reaction evidence="1">
        <text>Release of an N-terminal amino acid, Xaa-|-Yaa- from a peptide, amide or arylamide. Xaa is preferably Ala, but may be most amino acids including Pro (slow action). When a terminal hydrophobic residue is followed by a prolyl residue, the two may be released as an intact Xaa-Pro dipeptide.</text>
        <dbReference type="EC" id="3.4.11.2"/>
    </reaction>
</comment>
<dbReference type="InterPro" id="IPR016024">
    <property type="entry name" value="ARM-type_fold"/>
</dbReference>
<dbReference type="InterPro" id="IPR045357">
    <property type="entry name" value="Aminopeptidase_N-like_N"/>
</dbReference>
<dbReference type="Gene3D" id="1.10.390.10">
    <property type="entry name" value="Neutral Protease Domain 2"/>
    <property type="match status" value="1"/>
</dbReference>
<dbReference type="InterPro" id="IPR001930">
    <property type="entry name" value="Peptidase_M1"/>
</dbReference>
<dbReference type="Gene3D" id="2.60.40.1730">
    <property type="entry name" value="tricorn interacting facor f3 domain"/>
    <property type="match status" value="1"/>
</dbReference>
<dbReference type="GO" id="GO:0070006">
    <property type="term" value="F:metalloaminopeptidase activity"/>
    <property type="evidence" value="ECO:0007669"/>
    <property type="project" value="TreeGrafter"/>
</dbReference>
<keyword evidence="10" id="KW-0862">Zinc</keyword>
<dbReference type="CDD" id="cd09603">
    <property type="entry name" value="M1_APN_like"/>
    <property type="match status" value="1"/>
</dbReference>
<keyword evidence="16" id="KW-1185">Reference proteome</keyword>
<dbReference type="PANTHER" id="PTHR11533">
    <property type="entry name" value="PROTEASE M1 ZINC METALLOPROTEASE"/>
    <property type="match status" value="1"/>
</dbReference>
<feature type="domain" description="Peptidase M1 membrane alanine aminopeptidase" evidence="13">
    <location>
        <begin position="260"/>
        <end position="465"/>
    </location>
</feature>
<organism evidence="15 16">
    <name type="scientific">Polaribacter pectinis</name>
    <dbReference type="NCBI Taxonomy" id="2738844"/>
    <lineage>
        <taxon>Bacteria</taxon>
        <taxon>Pseudomonadati</taxon>
        <taxon>Bacteroidota</taxon>
        <taxon>Flavobacteriia</taxon>
        <taxon>Flavobacteriales</taxon>
        <taxon>Flavobacteriaceae</taxon>
    </lineage>
</organism>
<dbReference type="GO" id="GO:0005615">
    <property type="term" value="C:extracellular space"/>
    <property type="evidence" value="ECO:0007669"/>
    <property type="project" value="TreeGrafter"/>
</dbReference>
<dbReference type="GO" id="GO:0008270">
    <property type="term" value="F:zinc ion binding"/>
    <property type="evidence" value="ECO:0007669"/>
    <property type="project" value="InterPro"/>
</dbReference>
<evidence type="ECO:0000256" key="7">
    <source>
        <dbReference type="ARBA" id="ARBA00022670"/>
    </source>
</evidence>
<evidence type="ECO:0000256" key="11">
    <source>
        <dbReference type="ARBA" id="ARBA00023049"/>
    </source>
</evidence>
<dbReference type="Pfam" id="PF01433">
    <property type="entry name" value="Peptidase_M1"/>
    <property type="match status" value="1"/>
</dbReference>
<dbReference type="SUPFAM" id="SSF55486">
    <property type="entry name" value="Metalloproteases ('zincins'), catalytic domain"/>
    <property type="match status" value="1"/>
</dbReference>
<dbReference type="SUPFAM" id="SSF48371">
    <property type="entry name" value="ARM repeat"/>
    <property type="match status" value="1"/>
</dbReference>
<gene>
    <name evidence="15" type="ORF">H9W90_04580</name>
</gene>
<evidence type="ECO:0000256" key="2">
    <source>
        <dbReference type="ARBA" id="ARBA00001947"/>
    </source>
</evidence>
<dbReference type="GO" id="GO:0016285">
    <property type="term" value="F:alanyl aminopeptidase activity"/>
    <property type="evidence" value="ECO:0007669"/>
    <property type="project" value="UniProtKB-EC"/>
</dbReference>
<comment type="similarity">
    <text evidence="3">Belongs to the peptidase M1 family.</text>
</comment>
<dbReference type="Gene3D" id="1.25.10.10">
    <property type="entry name" value="Leucine-rich Repeat Variant"/>
    <property type="match status" value="1"/>
</dbReference>
<evidence type="ECO:0000256" key="4">
    <source>
        <dbReference type="ARBA" id="ARBA00012564"/>
    </source>
</evidence>
<dbReference type="InterPro" id="IPR027268">
    <property type="entry name" value="Peptidase_M4/M1_CTD_sf"/>
</dbReference>
<evidence type="ECO:0000256" key="10">
    <source>
        <dbReference type="ARBA" id="ARBA00022833"/>
    </source>
</evidence>
<keyword evidence="6" id="KW-0031">Aminopeptidase</keyword>
<keyword evidence="9" id="KW-0378">Hydrolase</keyword>
<evidence type="ECO:0000256" key="6">
    <source>
        <dbReference type="ARBA" id="ARBA00022438"/>
    </source>
</evidence>
<protein>
    <recommendedName>
        <fullName evidence="5">Aminopeptidase N</fullName>
        <ecNumber evidence="4">3.4.11.2</ecNumber>
    </recommendedName>
</protein>
<accession>A0A7G9LCQ6</accession>
<dbReference type="SUPFAM" id="SSF63737">
    <property type="entry name" value="Leukotriene A4 hydrolase N-terminal domain"/>
    <property type="match status" value="1"/>
</dbReference>
<dbReference type="Pfam" id="PF13646">
    <property type="entry name" value="HEAT_2"/>
    <property type="match status" value="1"/>
</dbReference>
<keyword evidence="8" id="KW-0479">Metal-binding</keyword>
<dbReference type="GO" id="GO:0006508">
    <property type="term" value="P:proteolysis"/>
    <property type="evidence" value="ECO:0007669"/>
    <property type="project" value="UniProtKB-KW"/>
</dbReference>
<name>A0A7G9LCQ6_9FLAO</name>
<feature type="domain" description="Aminopeptidase N-like N-terminal" evidence="14">
    <location>
        <begin position="38"/>
        <end position="222"/>
    </location>
</feature>
<reference evidence="15 16" key="1">
    <citation type="submission" date="2020-08" db="EMBL/GenBank/DDBJ databases">
        <title>Polaribacter sp. L12M9 isolated from gut of the Korean scallop.</title>
        <authorList>
            <person name="Jeong Y.S."/>
        </authorList>
    </citation>
    <scope>NUCLEOTIDE SEQUENCE [LARGE SCALE GENOMIC DNA]</scope>
    <source>
        <strain evidence="15 16">L12M9</strain>
    </source>
</reference>
<dbReference type="GO" id="GO:0016020">
    <property type="term" value="C:membrane"/>
    <property type="evidence" value="ECO:0007669"/>
    <property type="project" value="TreeGrafter"/>
</dbReference>
<feature type="chain" id="PRO_5028917420" description="Aminopeptidase N" evidence="12">
    <location>
        <begin position="21"/>
        <end position="813"/>
    </location>
</feature>
<dbReference type="InterPro" id="IPR014782">
    <property type="entry name" value="Peptidase_M1_dom"/>
</dbReference>
<evidence type="ECO:0000256" key="3">
    <source>
        <dbReference type="ARBA" id="ARBA00010136"/>
    </source>
</evidence>